<evidence type="ECO:0000256" key="8">
    <source>
        <dbReference type="SAM" id="Phobius"/>
    </source>
</evidence>
<dbReference type="Pfam" id="PF01899">
    <property type="entry name" value="MNHE"/>
    <property type="match status" value="1"/>
</dbReference>
<gene>
    <name evidence="9" type="ORF">GCM10022381_00650</name>
</gene>
<comment type="caution">
    <text evidence="9">The sequence shown here is derived from an EMBL/GenBank/DDBJ whole genome shotgun (WGS) entry which is preliminary data.</text>
</comment>
<name>A0ABP7JYZ2_9MICO</name>
<evidence type="ECO:0000256" key="4">
    <source>
        <dbReference type="ARBA" id="ARBA00022692"/>
    </source>
</evidence>
<dbReference type="Proteomes" id="UP001501803">
    <property type="component" value="Unassembled WGS sequence"/>
</dbReference>
<evidence type="ECO:0000256" key="3">
    <source>
        <dbReference type="ARBA" id="ARBA00022475"/>
    </source>
</evidence>
<keyword evidence="4 8" id="KW-0812">Transmembrane</keyword>
<evidence type="ECO:0000256" key="1">
    <source>
        <dbReference type="ARBA" id="ARBA00004651"/>
    </source>
</evidence>
<feature type="transmembrane region" description="Helical" evidence="8">
    <location>
        <begin position="7"/>
        <end position="28"/>
    </location>
</feature>
<comment type="subcellular location">
    <subcellularLocation>
        <location evidence="1">Cell membrane</location>
        <topology evidence="1">Multi-pass membrane protein</topology>
    </subcellularLocation>
</comment>
<evidence type="ECO:0000313" key="9">
    <source>
        <dbReference type="EMBL" id="GAA3859863.1"/>
    </source>
</evidence>
<keyword evidence="6 8" id="KW-0472">Membrane</keyword>
<accession>A0ABP7JYZ2</accession>
<evidence type="ECO:0000256" key="7">
    <source>
        <dbReference type="SAM" id="MobiDB-lite"/>
    </source>
</evidence>
<dbReference type="EMBL" id="BAABCN010000001">
    <property type="protein sequence ID" value="GAA3859863.1"/>
    <property type="molecule type" value="Genomic_DNA"/>
</dbReference>
<dbReference type="NCBIfam" id="NF006521">
    <property type="entry name" value="PRK08965.1-5"/>
    <property type="match status" value="1"/>
</dbReference>
<dbReference type="PANTHER" id="PTHR34584:SF1">
    <property type="entry name" value="NA(+)_H(+) ANTIPORTER SUBUNIT E1"/>
    <property type="match status" value="1"/>
</dbReference>
<evidence type="ECO:0000256" key="5">
    <source>
        <dbReference type="ARBA" id="ARBA00022989"/>
    </source>
</evidence>
<sequence>MTTRRDRFNAVVNQLPLFIGLVLLWMLLWGNFSWLNLLTGAVFAAVVSVGFYLPAVQQSGRLNPWRLLIYFIRLLVDIVRASIEVAALALSPHYKATNAILAIELSTRSDLILTWTAVSTSIVPGSIVIDIDRVSSTLYLHVLNMHNSEETEKFRRSVLATERRIVLALGSREDVKRLRSKPHDREGWKPGEPRGGSS</sequence>
<organism evidence="9 10">
    <name type="scientific">Leifsonia kafniensis</name>
    <dbReference type="NCBI Taxonomy" id="475957"/>
    <lineage>
        <taxon>Bacteria</taxon>
        <taxon>Bacillati</taxon>
        <taxon>Actinomycetota</taxon>
        <taxon>Actinomycetes</taxon>
        <taxon>Micrococcales</taxon>
        <taxon>Microbacteriaceae</taxon>
        <taxon>Leifsonia</taxon>
    </lineage>
</organism>
<proteinExistence type="inferred from homology"/>
<protein>
    <submittedName>
        <fullName evidence="9">Na+/H+ antiporter subunit E</fullName>
    </submittedName>
</protein>
<reference evidence="10" key="1">
    <citation type="journal article" date="2019" name="Int. J. Syst. Evol. Microbiol.">
        <title>The Global Catalogue of Microorganisms (GCM) 10K type strain sequencing project: providing services to taxonomists for standard genome sequencing and annotation.</title>
        <authorList>
            <consortium name="The Broad Institute Genomics Platform"/>
            <consortium name="The Broad Institute Genome Sequencing Center for Infectious Disease"/>
            <person name="Wu L."/>
            <person name="Ma J."/>
        </authorList>
    </citation>
    <scope>NUCLEOTIDE SEQUENCE [LARGE SCALE GENOMIC DNA]</scope>
    <source>
        <strain evidence="10">JCM 17021</strain>
    </source>
</reference>
<feature type="compositionally biased region" description="Basic and acidic residues" evidence="7">
    <location>
        <begin position="176"/>
        <end position="192"/>
    </location>
</feature>
<keyword evidence="10" id="KW-1185">Reference proteome</keyword>
<comment type="similarity">
    <text evidence="2">Belongs to the CPA3 antiporters (TC 2.A.63) subunit E family.</text>
</comment>
<feature type="transmembrane region" description="Helical" evidence="8">
    <location>
        <begin position="34"/>
        <end position="55"/>
    </location>
</feature>
<keyword evidence="3" id="KW-1003">Cell membrane</keyword>
<evidence type="ECO:0000313" key="10">
    <source>
        <dbReference type="Proteomes" id="UP001501803"/>
    </source>
</evidence>
<dbReference type="InterPro" id="IPR002758">
    <property type="entry name" value="Cation_antiport_E"/>
</dbReference>
<keyword evidence="5 8" id="KW-1133">Transmembrane helix</keyword>
<evidence type="ECO:0000256" key="2">
    <source>
        <dbReference type="ARBA" id="ARBA00006228"/>
    </source>
</evidence>
<feature type="region of interest" description="Disordered" evidence="7">
    <location>
        <begin position="176"/>
        <end position="198"/>
    </location>
</feature>
<dbReference type="RefSeq" id="WP_345061156.1">
    <property type="nucleotide sequence ID" value="NZ_BAABCN010000001.1"/>
</dbReference>
<evidence type="ECO:0000256" key="6">
    <source>
        <dbReference type="ARBA" id="ARBA00023136"/>
    </source>
</evidence>
<dbReference type="PANTHER" id="PTHR34584">
    <property type="entry name" value="NA(+)/H(+) ANTIPORTER SUBUNIT E1"/>
    <property type="match status" value="1"/>
</dbReference>